<keyword evidence="3" id="KW-0804">Transcription</keyword>
<dbReference type="SUPFAM" id="SSF53822">
    <property type="entry name" value="Periplasmic binding protein-like I"/>
    <property type="match status" value="1"/>
</dbReference>
<dbReference type="EMBL" id="QLMJ01000001">
    <property type="protein sequence ID" value="RAK43046.1"/>
    <property type="molecule type" value="Genomic_DNA"/>
</dbReference>
<evidence type="ECO:0000313" key="6">
    <source>
        <dbReference type="Proteomes" id="UP000249341"/>
    </source>
</evidence>
<keyword evidence="2" id="KW-0238">DNA-binding</keyword>
<proteinExistence type="predicted"/>
<dbReference type="PANTHER" id="PTHR30146:SF109">
    <property type="entry name" value="HTH-TYPE TRANSCRIPTIONAL REGULATOR GALS"/>
    <property type="match status" value="1"/>
</dbReference>
<accession>A0A327ZLU1</accession>
<dbReference type="SUPFAM" id="SSF47413">
    <property type="entry name" value="lambda repressor-like DNA-binding domains"/>
    <property type="match status" value="1"/>
</dbReference>
<protein>
    <submittedName>
        <fullName evidence="5">LacI family transcriptional regulator</fullName>
    </submittedName>
</protein>
<dbReference type="InterPro" id="IPR000843">
    <property type="entry name" value="HTH_LacI"/>
</dbReference>
<dbReference type="GO" id="GO:0000976">
    <property type="term" value="F:transcription cis-regulatory region binding"/>
    <property type="evidence" value="ECO:0007669"/>
    <property type="project" value="TreeGrafter"/>
</dbReference>
<comment type="caution">
    <text evidence="5">The sequence shown here is derived from an EMBL/GenBank/DDBJ whole genome shotgun (WGS) entry which is preliminary data.</text>
</comment>
<keyword evidence="1" id="KW-0805">Transcription regulation</keyword>
<evidence type="ECO:0000256" key="1">
    <source>
        <dbReference type="ARBA" id="ARBA00023015"/>
    </source>
</evidence>
<dbReference type="PANTHER" id="PTHR30146">
    <property type="entry name" value="LACI-RELATED TRANSCRIPTIONAL REPRESSOR"/>
    <property type="match status" value="1"/>
</dbReference>
<keyword evidence="6" id="KW-1185">Reference proteome</keyword>
<evidence type="ECO:0000256" key="2">
    <source>
        <dbReference type="ARBA" id="ARBA00023125"/>
    </source>
</evidence>
<dbReference type="Pfam" id="PF00356">
    <property type="entry name" value="LacI"/>
    <property type="match status" value="1"/>
</dbReference>
<dbReference type="SMART" id="SM00354">
    <property type="entry name" value="HTH_LACI"/>
    <property type="match status" value="1"/>
</dbReference>
<name>A0A327ZLU1_9ACTN</name>
<evidence type="ECO:0000313" key="5">
    <source>
        <dbReference type="EMBL" id="RAK43046.1"/>
    </source>
</evidence>
<organism evidence="5 6">
    <name type="scientific">Actinoplanes lutulentus</name>
    <dbReference type="NCBI Taxonomy" id="1287878"/>
    <lineage>
        <taxon>Bacteria</taxon>
        <taxon>Bacillati</taxon>
        <taxon>Actinomycetota</taxon>
        <taxon>Actinomycetes</taxon>
        <taxon>Micromonosporales</taxon>
        <taxon>Micromonosporaceae</taxon>
        <taxon>Actinoplanes</taxon>
    </lineage>
</organism>
<feature type="domain" description="HTH lacI-type" evidence="4">
    <location>
        <begin position="22"/>
        <end position="76"/>
    </location>
</feature>
<dbReference type="InterPro" id="IPR010982">
    <property type="entry name" value="Lambda_DNA-bd_dom_sf"/>
</dbReference>
<dbReference type="Gene3D" id="3.40.50.2300">
    <property type="match status" value="2"/>
</dbReference>
<dbReference type="PROSITE" id="PS00356">
    <property type="entry name" value="HTH_LACI_1"/>
    <property type="match status" value="1"/>
</dbReference>
<evidence type="ECO:0000259" key="4">
    <source>
        <dbReference type="PROSITE" id="PS50932"/>
    </source>
</evidence>
<dbReference type="InterPro" id="IPR046335">
    <property type="entry name" value="LacI/GalR-like_sensor"/>
</dbReference>
<dbReference type="InterPro" id="IPR028082">
    <property type="entry name" value="Peripla_BP_I"/>
</dbReference>
<gene>
    <name evidence="5" type="ORF">B0I29_101176</name>
</gene>
<dbReference type="AlphaFoldDB" id="A0A327ZLU1"/>
<dbReference type="CDD" id="cd01392">
    <property type="entry name" value="HTH_LacI"/>
    <property type="match status" value="1"/>
</dbReference>
<dbReference type="Gene3D" id="1.10.260.40">
    <property type="entry name" value="lambda repressor-like DNA-binding domains"/>
    <property type="match status" value="1"/>
</dbReference>
<dbReference type="GO" id="GO:0003700">
    <property type="term" value="F:DNA-binding transcription factor activity"/>
    <property type="evidence" value="ECO:0007669"/>
    <property type="project" value="TreeGrafter"/>
</dbReference>
<dbReference type="PROSITE" id="PS50932">
    <property type="entry name" value="HTH_LACI_2"/>
    <property type="match status" value="1"/>
</dbReference>
<evidence type="ECO:0000256" key="3">
    <source>
        <dbReference type="ARBA" id="ARBA00023163"/>
    </source>
</evidence>
<dbReference type="Proteomes" id="UP000249341">
    <property type="component" value="Unassembled WGS sequence"/>
</dbReference>
<reference evidence="5 6" key="1">
    <citation type="submission" date="2018-06" db="EMBL/GenBank/DDBJ databases">
        <title>Genomic Encyclopedia of Type Strains, Phase III (KMG-III): the genomes of soil and plant-associated and newly described type strains.</title>
        <authorList>
            <person name="Whitman W."/>
        </authorList>
    </citation>
    <scope>NUCLEOTIDE SEQUENCE [LARGE SCALE GENOMIC DNA]</scope>
    <source>
        <strain evidence="5 6">CGMCC 4.7090</strain>
    </source>
</reference>
<dbReference type="CDD" id="cd06293">
    <property type="entry name" value="PBP1_LacI-like"/>
    <property type="match status" value="1"/>
</dbReference>
<sequence>MGWRFRWTEAHRGRSRTLSGMARIEDVAALAGVSVGTVSNVLNRPQAVTPKTRARVETAIAELGYLPNESARALVSGRSRTVGLVVPDVTNPFFADLARGAEEVADKHDVVVMLYNSAESPERELRYLGHLETQRVQGILATPVNPGGQAVEALIKRGTPVVLLDRGQASRTVCSVAVDHRAGGRLAATHLTEIGHRRIAFVGGPLSVPGVAERLDGARSAVDHSDILLETIETPSLTVAAGREAATTLVRRPARERPTAVFCANDLLALGVLQTVAREGLRVPEDLAIVGYDDIEFAAAAAVPLTSVRQPREQLGRVAAELLFEEINDPSRHGHRQVVFQPDLVVRTSSAG</sequence>
<dbReference type="Pfam" id="PF13377">
    <property type="entry name" value="Peripla_BP_3"/>
    <property type="match status" value="1"/>
</dbReference>